<geneLocation type="plasmid" evidence="2">
    <name>pa</name>
</geneLocation>
<dbReference type="Proteomes" id="UP000464674">
    <property type="component" value="Plasmid pA"/>
</dbReference>
<gene>
    <name evidence="1" type="ORF">FMA36_17235</name>
</gene>
<dbReference type="EMBL" id="CP041349">
    <property type="protein sequence ID" value="QHC37354.1"/>
    <property type="molecule type" value="Genomic_DNA"/>
</dbReference>
<dbReference type="OrthoDB" id="9791494at2"/>
<accession>A0A857FWX2</accession>
<dbReference type="RefSeq" id="WP_159264231.1">
    <property type="nucleotide sequence ID" value="NZ_CP041349.1"/>
</dbReference>
<name>A0A857FWX2_KOMXY</name>
<evidence type="ECO:0000313" key="1">
    <source>
        <dbReference type="EMBL" id="QHC37354.1"/>
    </source>
</evidence>
<dbReference type="AlphaFoldDB" id="A0A857FWX2"/>
<organism evidence="1 2">
    <name type="scientific">Komagataeibacter xylinus</name>
    <name type="common">Gluconacetobacter xylinus</name>
    <dbReference type="NCBI Taxonomy" id="28448"/>
    <lineage>
        <taxon>Bacteria</taxon>
        <taxon>Pseudomonadati</taxon>
        <taxon>Pseudomonadota</taxon>
        <taxon>Alphaproteobacteria</taxon>
        <taxon>Acetobacterales</taxon>
        <taxon>Acetobacteraceae</taxon>
        <taxon>Komagataeibacter</taxon>
    </lineage>
</organism>
<proteinExistence type="predicted"/>
<sequence length="156" mass="17452">MDVEIHSVLEEAAVTIMLHADPLEQEAQAQGGLQERRMERERQELAIVNGRIQSVMTAIEDGLYTPALKTRMQQLEDPAARLRASLQIAGTHQRAVLTAPRRFTTQARKPIAALRERDDTETVLKLRRMIGPVAMTPAAGQSGLRFTLRTRRVCEG</sequence>
<protein>
    <submittedName>
        <fullName evidence="1">Uncharacterized protein</fullName>
    </submittedName>
</protein>
<reference evidence="1 2" key="1">
    <citation type="journal article" date="2020" name="Carbohydr. Polym.">
        <title>Characterization and optimization of production of bacterial cellulose from strain CGMCC 17276 based on whole-genome analysis.</title>
        <authorList>
            <person name="Lu T."/>
            <person name="Gao H."/>
            <person name="Liao B."/>
            <person name="Wu J."/>
            <person name="Zhang W."/>
            <person name="Huang J."/>
            <person name="Liu M."/>
            <person name="Huang J."/>
            <person name="Chang Z."/>
            <person name="Jin M."/>
            <person name="Yi Z."/>
            <person name="Jiang D."/>
        </authorList>
    </citation>
    <scope>NUCLEOTIDE SEQUENCE [LARGE SCALE GENOMIC DNA]</scope>
    <source>
        <strain evidence="1 2">CGMCC 17276</strain>
        <plasmid evidence="2">pa</plasmid>
    </source>
</reference>
<keyword evidence="1" id="KW-0614">Plasmid</keyword>
<evidence type="ECO:0000313" key="2">
    <source>
        <dbReference type="Proteomes" id="UP000464674"/>
    </source>
</evidence>